<dbReference type="GO" id="GO:0003677">
    <property type="term" value="F:DNA binding"/>
    <property type="evidence" value="ECO:0007669"/>
    <property type="project" value="InterPro"/>
</dbReference>
<dbReference type="PANTHER" id="PTHR33057">
    <property type="entry name" value="TRANSCRIPTION REPRESSOR OFP7-RELATED"/>
    <property type="match status" value="1"/>
</dbReference>
<dbReference type="RefSeq" id="XP_022735145.1">
    <property type="nucleotide sequence ID" value="XM_022879410.1"/>
</dbReference>
<dbReference type="PANTHER" id="PTHR33057:SF151">
    <property type="entry name" value="TRANSCRIPTION REPRESSOR OFP1"/>
    <property type="match status" value="1"/>
</dbReference>
<evidence type="ECO:0000256" key="7">
    <source>
        <dbReference type="SAM" id="MobiDB-lite"/>
    </source>
</evidence>
<dbReference type="KEGG" id="dzi:111288502"/>
<gene>
    <name evidence="10" type="primary">LOC111288502</name>
</gene>
<keyword evidence="5 6" id="KW-0539">Nucleus</keyword>
<comment type="function">
    <text evidence="6">Transcriptional repressor that regulates multiple aspects of plant growth and development.</text>
</comment>
<dbReference type="Pfam" id="PF13724">
    <property type="entry name" value="DNA_binding_2"/>
    <property type="match status" value="1"/>
</dbReference>
<evidence type="ECO:0000256" key="5">
    <source>
        <dbReference type="ARBA" id="ARBA00023242"/>
    </source>
</evidence>
<proteinExistence type="predicted"/>
<dbReference type="InterPro" id="IPR038933">
    <property type="entry name" value="Ovate"/>
</dbReference>
<keyword evidence="9" id="KW-1185">Reference proteome</keyword>
<dbReference type="AlphaFoldDB" id="A0A6P5Y3Z0"/>
<evidence type="ECO:0000259" key="8">
    <source>
        <dbReference type="PROSITE" id="PS51754"/>
    </source>
</evidence>
<evidence type="ECO:0000256" key="6">
    <source>
        <dbReference type="RuleBase" id="RU367028"/>
    </source>
</evidence>
<feature type="region of interest" description="Disordered" evidence="7">
    <location>
        <begin position="85"/>
        <end position="116"/>
    </location>
</feature>
<keyword evidence="4 6" id="KW-0804">Transcription</keyword>
<evidence type="ECO:0000256" key="3">
    <source>
        <dbReference type="ARBA" id="ARBA00023015"/>
    </source>
</evidence>
<evidence type="ECO:0000256" key="1">
    <source>
        <dbReference type="ARBA" id="ARBA00004123"/>
    </source>
</evidence>
<dbReference type="InterPro" id="IPR025830">
    <property type="entry name" value="DNA_bnd_dom_ovate"/>
</dbReference>
<feature type="region of interest" description="Disordered" evidence="7">
    <location>
        <begin position="28"/>
        <end position="61"/>
    </location>
</feature>
<organism evidence="9 10">
    <name type="scientific">Durio zibethinus</name>
    <name type="common">Durian</name>
    <dbReference type="NCBI Taxonomy" id="66656"/>
    <lineage>
        <taxon>Eukaryota</taxon>
        <taxon>Viridiplantae</taxon>
        <taxon>Streptophyta</taxon>
        <taxon>Embryophyta</taxon>
        <taxon>Tracheophyta</taxon>
        <taxon>Spermatophyta</taxon>
        <taxon>Magnoliopsida</taxon>
        <taxon>eudicotyledons</taxon>
        <taxon>Gunneridae</taxon>
        <taxon>Pentapetalae</taxon>
        <taxon>rosids</taxon>
        <taxon>malvids</taxon>
        <taxon>Malvales</taxon>
        <taxon>Malvaceae</taxon>
        <taxon>Helicteroideae</taxon>
        <taxon>Durio</taxon>
    </lineage>
</organism>
<reference evidence="10" key="1">
    <citation type="submission" date="2025-08" db="UniProtKB">
        <authorList>
            <consortium name="RefSeq"/>
        </authorList>
    </citation>
    <scope>IDENTIFICATION</scope>
    <source>
        <tissue evidence="10">Fruit stalk</tissue>
    </source>
</reference>
<keyword evidence="3 6" id="KW-0805">Transcription regulation</keyword>
<evidence type="ECO:0000256" key="2">
    <source>
        <dbReference type="ARBA" id="ARBA00022491"/>
    </source>
</evidence>
<dbReference type="Pfam" id="PF04844">
    <property type="entry name" value="Ovate"/>
    <property type="match status" value="1"/>
</dbReference>
<sequence>MGNYRFRLSDMMPNAWFYKLKDIGRARNHSNSTNPYREKQHPTSPATTTTKPSKTKQPHHFYPRKSYYFTRELIPSDRFYASPTNTKSVDAHFPDSPRKSSKQRSRKRNIRSSNKLVTSSVSAGCSCRATLWTKADSPPEYSASSSSDDSSSDQNPCESFPQEFRSDCILTTESFDNMVSWPTSCSCKVNSKANDIVIDVDNKSFVKKFNKLDEFPKLSELELPPIITKPTKFSDMVKHIKKKEQNNEPTKYRRSSAKFEEKNAHSSLSVKVVEEERITVKENKNTSPVRKFPVNSPGVRLRVNSPKIASRRIQAHARKSVSSSSSSSSRRSLSDSFAVVKSSYDPQRDFMDSMVEMIMENNISASKDLEDLLCCYLSLNSDEYHDLIIKVFKQIWFDLSDVQLK</sequence>
<dbReference type="GeneID" id="111288502"/>
<protein>
    <recommendedName>
        <fullName evidence="6">Transcription repressor</fullName>
    </recommendedName>
    <alternativeName>
        <fullName evidence="6">Ovate family protein</fullName>
    </alternativeName>
</protein>
<feature type="domain" description="OVATE" evidence="8">
    <location>
        <begin position="339"/>
        <end position="398"/>
    </location>
</feature>
<feature type="compositionally biased region" description="Low complexity" evidence="7">
    <location>
        <begin position="42"/>
        <end position="52"/>
    </location>
</feature>
<feature type="compositionally biased region" description="Low complexity" evidence="7">
    <location>
        <begin position="142"/>
        <end position="153"/>
    </location>
</feature>
<comment type="subcellular location">
    <subcellularLocation>
        <location evidence="1 6">Nucleus</location>
    </subcellularLocation>
</comment>
<dbReference type="OrthoDB" id="1928390at2759"/>
<feature type="compositionally biased region" description="Basic residues" evidence="7">
    <location>
        <begin position="99"/>
        <end position="110"/>
    </location>
</feature>
<dbReference type="InterPro" id="IPR006458">
    <property type="entry name" value="Ovate_C"/>
</dbReference>
<name>A0A6P5Y3Z0_DURZI</name>
<keyword evidence="2 6" id="KW-0678">Repressor</keyword>
<dbReference type="GO" id="GO:0045892">
    <property type="term" value="P:negative regulation of DNA-templated transcription"/>
    <property type="evidence" value="ECO:0007669"/>
    <property type="project" value="UniProtKB-UniRule"/>
</dbReference>
<feature type="region of interest" description="Disordered" evidence="7">
    <location>
        <begin position="135"/>
        <end position="159"/>
    </location>
</feature>
<accession>A0A6P5Y3Z0</accession>
<dbReference type="GO" id="GO:0005634">
    <property type="term" value="C:nucleus"/>
    <property type="evidence" value="ECO:0007669"/>
    <property type="project" value="UniProtKB-SubCell"/>
</dbReference>
<evidence type="ECO:0000313" key="10">
    <source>
        <dbReference type="RefSeq" id="XP_022735145.1"/>
    </source>
</evidence>
<feature type="compositionally biased region" description="Basic and acidic residues" evidence="7">
    <location>
        <begin position="89"/>
        <end position="98"/>
    </location>
</feature>
<evidence type="ECO:0000256" key="4">
    <source>
        <dbReference type="ARBA" id="ARBA00023163"/>
    </source>
</evidence>
<dbReference type="NCBIfam" id="TIGR01568">
    <property type="entry name" value="A_thal_3678"/>
    <property type="match status" value="1"/>
</dbReference>
<dbReference type="PROSITE" id="PS51754">
    <property type="entry name" value="OVATE"/>
    <property type="match status" value="1"/>
</dbReference>
<dbReference type="Proteomes" id="UP000515121">
    <property type="component" value="Unplaced"/>
</dbReference>
<evidence type="ECO:0000313" key="9">
    <source>
        <dbReference type="Proteomes" id="UP000515121"/>
    </source>
</evidence>